<dbReference type="PANTHER" id="PTHR11941:SF54">
    <property type="entry name" value="ENOYL-COA HYDRATASE, MITOCHONDRIAL"/>
    <property type="match status" value="1"/>
</dbReference>
<evidence type="ECO:0000313" key="2">
    <source>
        <dbReference type="Proteomes" id="UP000199125"/>
    </source>
</evidence>
<accession>A0A1H6MC13</accession>
<dbReference type="CDD" id="cd06558">
    <property type="entry name" value="crotonase-like"/>
    <property type="match status" value="1"/>
</dbReference>
<keyword evidence="2" id="KW-1185">Reference proteome</keyword>
<dbReference type="AlphaFoldDB" id="A0A1H6MC13"/>
<dbReference type="Proteomes" id="UP000199125">
    <property type="component" value="Unassembled WGS sequence"/>
</dbReference>
<dbReference type="SUPFAM" id="SSF52096">
    <property type="entry name" value="ClpP/crotonase"/>
    <property type="match status" value="1"/>
</dbReference>
<dbReference type="GO" id="GO:0006635">
    <property type="term" value="P:fatty acid beta-oxidation"/>
    <property type="evidence" value="ECO:0007669"/>
    <property type="project" value="TreeGrafter"/>
</dbReference>
<dbReference type="GO" id="GO:0003824">
    <property type="term" value="F:catalytic activity"/>
    <property type="evidence" value="ECO:0007669"/>
    <property type="project" value="UniProtKB-ARBA"/>
</dbReference>
<name>A0A1H6MC13_9RHOB</name>
<gene>
    <name evidence="1" type="ORF">SAMN04488075_1947</name>
</gene>
<dbReference type="STRING" id="65735.SAMN04488075_1947"/>
<sequence length="208" mass="21136">MIQTHGPQDGFATITLNRPDKANALTATMISDLTGAFQAAVQAGARAIMLTGRGKVFSAGADLEAARAGLATSPLWEELSTAIAEAPALTIAALNGTAAGGSLGMVLACDLRIAVPGAKIFYPVMKLGFLPQPSDPGRLRALVGPSRAAAILMAGQRVEAEAALSWGLLDRITPEDGLEAAARELAADALGASAQHVAGIKRMIAGRG</sequence>
<dbReference type="Pfam" id="PF00378">
    <property type="entry name" value="ECH_1"/>
    <property type="match status" value="1"/>
</dbReference>
<dbReference type="InterPro" id="IPR029045">
    <property type="entry name" value="ClpP/crotonase-like_dom_sf"/>
</dbReference>
<dbReference type="EMBL" id="FNXG01000003">
    <property type="protein sequence ID" value="SEH96565.1"/>
    <property type="molecule type" value="Genomic_DNA"/>
</dbReference>
<reference evidence="2" key="1">
    <citation type="submission" date="2016-10" db="EMBL/GenBank/DDBJ databases">
        <authorList>
            <person name="Varghese N."/>
            <person name="Submissions S."/>
        </authorList>
    </citation>
    <scope>NUCLEOTIDE SEQUENCE [LARGE SCALE GENOMIC DNA]</scope>
    <source>
        <strain evidence="2">DSM 11593</strain>
    </source>
</reference>
<evidence type="ECO:0000313" key="1">
    <source>
        <dbReference type="EMBL" id="SEH96565.1"/>
    </source>
</evidence>
<protein>
    <submittedName>
        <fullName evidence="1">Enoyl-CoA hydratase/carnithine racemase</fullName>
    </submittedName>
</protein>
<dbReference type="PANTHER" id="PTHR11941">
    <property type="entry name" value="ENOYL-COA HYDRATASE-RELATED"/>
    <property type="match status" value="1"/>
</dbReference>
<organism evidence="1 2">
    <name type="scientific">Paracoccus alkenifer</name>
    <dbReference type="NCBI Taxonomy" id="65735"/>
    <lineage>
        <taxon>Bacteria</taxon>
        <taxon>Pseudomonadati</taxon>
        <taxon>Pseudomonadota</taxon>
        <taxon>Alphaproteobacteria</taxon>
        <taxon>Rhodobacterales</taxon>
        <taxon>Paracoccaceae</taxon>
        <taxon>Paracoccus</taxon>
    </lineage>
</organism>
<dbReference type="Gene3D" id="3.90.226.10">
    <property type="entry name" value="2-enoyl-CoA Hydratase, Chain A, domain 1"/>
    <property type="match status" value="1"/>
</dbReference>
<proteinExistence type="predicted"/>
<dbReference type="InterPro" id="IPR001753">
    <property type="entry name" value="Enoyl-CoA_hydra/iso"/>
</dbReference>